<dbReference type="AlphaFoldDB" id="A0A2G8JLN2"/>
<keyword evidence="1" id="KW-0175">Coiled coil</keyword>
<evidence type="ECO:0000313" key="4">
    <source>
        <dbReference type="Proteomes" id="UP000230750"/>
    </source>
</evidence>
<evidence type="ECO:0000256" key="2">
    <source>
        <dbReference type="SAM" id="MobiDB-lite"/>
    </source>
</evidence>
<keyword evidence="4" id="KW-1185">Reference proteome</keyword>
<gene>
    <name evidence="3" type="ORF">BSL78_26548</name>
</gene>
<evidence type="ECO:0000256" key="1">
    <source>
        <dbReference type="SAM" id="Coils"/>
    </source>
</evidence>
<proteinExistence type="predicted"/>
<comment type="caution">
    <text evidence="3">The sequence shown here is derived from an EMBL/GenBank/DDBJ whole genome shotgun (WGS) entry which is preliminary data.</text>
</comment>
<dbReference type="Proteomes" id="UP000230750">
    <property type="component" value="Unassembled WGS sequence"/>
</dbReference>
<feature type="region of interest" description="Disordered" evidence="2">
    <location>
        <begin position="1"/>
        <end position="25"/>
    </location>
</feature>
<accession>A0A2G8JLN2</accession>
<feature type="coiled-coil region" evidence="1">
    <location>
        <begin position="34"/>
        <end position="122"/>
    </location>
</feature>
<dbReference type="EMBL" id="MRZV01001644">
    <property type="protein sequence ID" value="PIK36619.1"/>
    <property type="molecule type" value="Genomic_DNA"/>
</dbReference>
<sequence>MEMDTPLTKTDGSPKKVGRQRIPPVAYDENDVVMRDIQERMREKRQKRADLSRSRRANITNASLQLKISLRANNRALAKALEEARCESRQDKDTIFELQCALETSQHELRQSYRTIQELKLEGISLMDLITHFQESESKQRKRIYEVKKLLNDVTGKYLMNTVTLIDKAAGICNTPSLSKGSSFFVPKGSLSEDNFRDTLSVPMEDSEAMSRIPTDQYATKSCIH</sequence>
<protein>
    <submittedName>
        <fullName evidence="3">Uncharacterized protein</fullName>
    </submittedName>
</protein>
<evidence type="ECO:0000313" key="3">
    <source>
        <dbReference type="EMBL" id="PIK36619.1"/>
    </source>
</evidence>
<name>A0A2G8JLN2_STIJA</name>
<reference evidence="3 4" key="1">
    <citation type="journal article" date="2017" name="PLoS Biol.">
        <title>The sea cucumber genome provides insights into morphological evolution and visceral regeneration.</title>
        <authorList>
            <person name="Zhang X."/>
            <person name="Sun L."/>
            <person name="Yuan J."/>
            <person name="Sun Y."/>
            <person name="Gao Y."/>
            <person name="Zhang L."/>
            <person name="Li S."/>
            <person name="Dai H."/>
            <person name="Hamel J.F."/>
            <person name="Liu C."/>
            <person name="Yu Y."/>
            <person name="Liu S."/>
            <person name="Lin W."/>
            <person name="Guo K."/>
            <person name="Jin S."/>
            <person name="Xu P."/>
            <person name="Storey K.B."/>
            <person name="Huan P."/>
            <person name="Zhang T."/>
            <person name="Zhou Y."/>
            <person name="Zhang J."/>
            <person name="Lin C."/>
            <person name="Li X."/>
            <person name="Xing L."/>
            <person name="Huo D."/>
            <person name="Sun M."/>
            <person name="Wang L."/>
            <person name="Mercier A."/>
            <person name="Li F."/>
            <person name="Yang H."/>
            <person name="Xiang J."/>
        </authorList>
    </citation>
    <scope>NUCLEOTIDE SEQUENCE [LARGE SCALE GENOMIC DNA]</scope>
    <source>
        <strain evidence="3">Shaxun</strain>
        <tissue evidence="3">Muscle</tissue>
    </source>
</reference>
<organism evidence="3 4">
    <name type="scientific">Stichopus japonicus</name>
    <name type="common">Sea cucumber</name>
    <dbReference type="NCBI Taxonomy" id="307972"/>
    <lineage>
        <taxon>Eukaryota</taxon>
        <taxon>Metazoa</taxon>
        <taxon>Echinodermata</taxon>
        <taxon>Eleutherozoa</taxon>
        <taxon>Echinozoa</taxon>
        <taxon>Holothuroidea</taxon>
        <taxon>Aspidochirotacea</taxon>
        <taxon>Aspidochirotida</taxon>
        <taxon>Stichopodidae</taxon>
        <taxon>Apostichopus</taxon>
    </lineage>
</organism>